<name>A0A5C8Z4V0_9GAMM</name>
<dbReference type="InterPro" id="IPR050490">
    <property type="entry name" value="Bact_solute-bd_prot1"/>
</dbReference>
<dbReference type="Proteomes" id="UP000321764">
    <property type="component" value="Unassembled WGS sequence"/>
</dbReference>
<keyword evidence="7" id="KW-0574">Periplasm</keyword>
<evidence type="ECO:0000256" key="5">
    <source>
        <dbReference type="ARBA" id="ARBA00022448"/>
    </source>
</evidence>
<evidence type="ECO:0000256" key="1">
    <source>
        <dbReference type="ARBA" id="ARBA00004418"/>
    </source>
</evidence>
<evidence type="ECO:0000256" key="2">
    <source>
        <dbReference type="ARBA" id="ARBA00008520"/>
    </source>
</evidence>
<dbReference type="InterPro" id="IPR006061">
    <property type="entry name" value="SBP_1_CS"/>
</dbReference>
<evidence type="ECO:0000256" key="7">
    <source>
        <dbReference type="ARBA" id="ARBA00022764"/>
    </source>
</evidence>
<dbReference type="GO" id="GO:0055085">
    <property type="term" value="P:transmembrane transport"/>
    <property type="evidence" value="ECO:0007669"/>
    <property type="project" value="InterPro"/>
</dbReference>
<dbReference type="SUPFAM" id="SSF53850">
    <property type="entry name" value="Periplasmic binding protein-like II"/>
    <property type="match status" value="1"/>
</dbReference>
<dbReference type="EMBL" id="VKAD01000002">
    <property type="protein sequence ID" value="TXR51936.1"/>
    <property type="molecule type" value="Genomic_DNA"/>
</dbReference>
<dbReference type="InterPro" id="IPR006059">
    <property type="entry name" value="SBP"/>
</dbReference>
<dbReference type="PROSITE" id="PS01037">
    <property type="entry name" value="SBP_BACTERIAL_1"/>
    <property type="match status" value="1"/>
</dbReference>
<evidence type="ECO:0000313" key="10">
    <source>
        <dbReference type="Proteomes" id="UP000321764"/>
    </source>
</evidence>
<evidence type="ECO:0000256" key="3">
    <source>
        <dbReference type="ARBA" id="ARBA00011557"/>
    </source>
</evidence>
<dbReference type="Gene3D" id="3.40.190.10">
    <property type="entry name" value="Periplasmic binding protein-like II"/>
    <property type="match status" value="2"/>
</dbReference>
<keyword evidence="8" id="KW-1133">Transmembrane helix</keyword>
<accession>A0A5C8Z4V0</accession>
<proteinExistence type="inferred from homology"/>
<protein>
    <recommendedName>
        <fullName evidence="4">sn-glycerol-3-phosphate-binding periplasmic protein UgpB</fullName>
    </recommendedName>
</protein>
<dbReference type="PANTHER" id="PTHR43649:SF31">
    <property type="entry name" value="SN-GLYCEROL-3-PHOSPHATE-BINDING PERIPLASMIC PROTEIN UGPB"/>
    <property type="match status" value="1"/>
</dbReference>
<comment type="similarity">
    <text evidence="2">Belongs to the bacterial solute-binding protein 1 family.</text>
</comment>
<dbReference type="GO" id="GO:0042597">
    <property type="term" value="C:periplasmic space"/>
    <property type="evidence" value="ECO:0007669"/>
    <property type="project" value="UniProtKB-SubCell"/>
</dbReference>
<keyword evidence="10" id="KW-1185">Reference proteome</keyword>
<keyword evidence="6" id="KW-0732">Signal</keyword>
<feature type="transmembrane region" description="Helical" evidence="8">
    <location>
        <begin position="7"/>
        <end position="26"/>
    </location>
</feature>
<keyword evidence="8" id="KW-0812">Transmembrane</keyword>
<comment type="subunit">
    <text evidence="3">The complex is composed of two ATP-binding proteins (UgpC), two transmembrane proteins (UgpA and UgpE) and a solute-binding protein (UgpB).</text>
</comment>
<dbReference type="Pfam" id="PF13416">
    <property type="entry name" value="SBP_bac_8"/>
    <property type="match status" value="1"/>
</dbReference>
<dbReference type="AlphaFoldDB" id="A0A5C8Z4V0"/>
<keyword evidence="8" id="KW-0472">Membrane</keyword>
<dbReference type="PANTHER" id="PTHR43649">
    <property type="entry name" value="ARABINOSE-BINDING PROTEIN-RELATED"/>
    <property type="match status" value="1"/>
</dbReference>
<reference evidence="9 10" key="1">
    <citation type="submission" date="2019-07" db="EMBL/GenBank/DDBJ databases">
        <title>Reinekea sp. strain SSH23 genome sequencing and assembly.</title>
        <authorList>
            <person name="Kim I."/>
        </authorList>
    </citation>
    <scope>NUCLEOTIDE SEQUENCE [LARGE SCALE GENOMIC DNA]</scope>
    <source>
        <strain evidence="9 10">SSH23</strain>
    </source>
</reference>
<dbReference type="OrthoDB" id="4393730at2"/>
<sequence>MNKMIQAIIAGVVVIAAIAFFVVNNLSNNSATTEASGPVEVQWWHAMGGSLGETVNAMAEEFNASQSDFIVTPIFKGSYEETITAGISAFRSGEAPHIIQIFDAGAATIINAKGAAKSVEDIMTENGYDFDITDYIQGVRYFYADANDKMIGMPFNSSTPVLYYNKAILDEAGVTPPKTWEEFEMTAEKLKAQGHIALSQSHTPWIFFENFHSRHNLQIADKDNGFSGLPTELMYNNPELTMHFEHVKEWKDKGYYGYYGKAWGDNQNAFVAQDVAMWIGSSGSFGGLKQSAQFDFGTTYLPYWNSVNSNPGTTFIGGAALFAMAGHTDAEYKAVAAFFDYLTKAETQYFWHEQTGYVPITNAAYELAKKDGYYAANPDAEVGIQQLSLHGSEWTKGYRMGFYVQTRESIYREMDRLMAGETTVADMLKAIETDGNRNLERFAETVK</sequence>
<comment type="subcellular location">
    <subcellularLocation>
        <location evidence="1">Periplasm</location>
    </subcellularLocation>
</comment>
<comment type="caution">
    <text evidence="9">The sequence shown here is derived from an EMBL/GenBank/DDBJ whole genome shotgun (WGS) entry which is preliminary data.</text>
</comment>
<dbReference type="CDD" id="cd14748">
    <property type="entry name" value="PBP2_UgpB"/>
    <property type="match status" value="1"/>
</dbReference>
<evidence type="ECO:0000256" key="8">
    <source>
        <dbReference type="SAM" id="Phobius"/>
    </source>
</evidence>
<organism evidence="9 10">
    <name type="scientific">Reinekea thalattae</name>
    <dbReference type="NCBI Taxonomy" id="2593301"/>
    <lineage>
        <taxon>Bacteria</taxon>
        <taxon>Pseudomonadati</taxon>
        <taxon>Pseudomonadota</taxon>
        <taxon>Gammaproteobacteria</taxon>
        <taxon>Oceanospirillales</taxon>
        <taxon>Saccharospirillaceae</taxon>
        <taxon>Reinekea</taxon>
    </lineage>
</organism>
<gene>
    <name evidence="9" type="ORF">FME95_10965</name>
</gene>
<evidence type="ECO:0000256" key="4">
    <source>
        <dbReference type="ARBA" id="ARBA00017470"/>
    </source>
</evidence>
<evidence type="ECO:0000256" key="6">
    <source>
        <dbReference type="ARBA" id="ARBA00022729"/>
    </source>
</evidence>
<keyword evidence="5" id="KW-0813">Transport</keyword>
<dbReference type="RefSeq" id="WP_147714531.1">
    <property type="nucleotide sequence ID" value="NZ_VKAD01000002.1"/>
</dbReference>
<evidence type="ECO:0000313" key="9">
    <source>
        <dbReference type="EMBL" id="TXR51936.1"/>
    </source>
</evidence>